<name>A0A813J4C0_POLGL</name>
<keyword evidence="1" id="KW-1133">Transmembrane helix</keyword>
<organism evidence="2 3">
    <name type="scientific">Polarella glacialis</name>
    <name type="common">Dinoflagellate</name>
    <dbReference type="NCBI Taxonomy" id="89957"/>
    <lineage>
        <taxon>Eukaryota</taxon>
        <taxon>Sar</taxon>
        <taxon>Alveolata</taxon>
        <taxon>Dinophyceae</taxon>
        <taxon>Suessiales</taxon>
        <taxon>Suessiaceae</taxon>
        <taxon>Polarella</taxon>
    </lineage>
</organism>
<accession>A0A813J4C0</accession>
<dbReference type="EMBL" id="CAJNNW010021330">
    <property type="protein sequence ID" value="CAE8667761.1"/>
    <property type="molecule type" value="Genomic_DNA"/>
</dbReference>
<feature type="transmembrane region" description="Helical" evidence="1">
    <location>
        <begin position="102"/>
        <end position="123"/>
    </location>
</feature>
<dbReference type="AlphaFoldDB" id="A0A813J4C0"/>
<keyword evidence="1" id="KW-0812">Transmembrane</keyword>
<dbReference type="Proteomes" id="UP000626109">
    <property type="component" value="Unassembled WGS sequence"/>
</dbReference>
<proteinExistence type="predicted"/>
<protein>
    <submittedName>
        <fullName evidence="2">Uncharacterized protein</fullName>
    </submittedName>
</protein>
<comment type="caution">
    <text evidence="2">The sequence shown here is derived from an EMBL/GenBank/DDBJ whole genome shotgun (WGS) entry which is preliminary data.</text>
</comment>
<keyword evidence="1" id="KW-0472">Membrane</keyword>
<evidence type="ECO:0000313" key="2">
    <source>
        <dbReference type="EMBL" id="CAE8667761.1"/>
    </source>
</evidence>
<feature type="transmembrane region" description="Helical" evidence="1">
    <location>
        <begin position="74"/>
        <end position="96"/>
    </location>
</feature>
<sequence length="128" mass="13996">ISKAATQIEGRGPDAGCPRVFPELLCLASMRSCSDLGSIRAARPAVLGSPLGPLPWRFPLHRMELSGRKLAHELSVWCVSGILFDVCCLFVCLFRAVVFLPLFAFVCLWFGCSLVCVACRLVCCWSVC</sequence>
<feature type="non-terminal residue" evidence="2">
    <location>
        <position position="128"/>
    </location>
</feature>
<evidence type="ECO:0000313" key="3">
    <source>
        <dbReference type="Proteomes" id="UP000626109"/>
    </source>
</evidence>
<evidence type="ECO:0000256" key="1">
    <source>
        <dbReference type="SAM" id="Phobius"/>
    </source>
</evidence>
<gene>
    <name evidence="2" type="ORF">PGLA2088_LOCUS16699</name>
</gene>
<reference evidence="2" key="1">
    <citation type="submission" date="2021-02" db="EMBL/GenBank/DDBJ databases">
        <authorList>
            <person name="Dougan E. K."/>
            <person name="Rhodes N."/>
            <person name="Thang M."/>
            <person name="Chan C."/>
        </authorList>
    </citation>
    <scope>NUCLEOTIDE SEQUENCE</scope>
</reference>